<dbReference type="KEGG" id="cvt:B843_09615"/>
<proteinExistence type="predicted"/>
<dbReference type="PATRIC" id="fig|1224164.3.peg.1942"/>
<feature type="chain" id="PRO_5004874575" description="Secreted protein" evidence="1">
    <location>
        <begin position="24"/>
        <end position="170"/>
    </location>
</feature>
<dbReference type="eggNOG" id="ENOG50329XG">
    <property type="taxonomic scope" value="Bacteria"/>
</dbReference>
<keyword evidence="1" id="KW-0732">Signal</keyword>
<dbReference type="Proteomes" id="UP000019222">
    <property type="component" value="Chromosome"/>
</dbReference>
<dbReference type="RefSeq" id="WP_025253319.1">
    <property type="nucleotide sequence ID" value="NZ_CP004353.1"/>
</dbReference>
<evidence type="ECO:0000313" key="3">
    <source>
        <dbReference type="Proteomes" id="UP000019222"/>
    </source>
</evidence>
<name>W5Y9V0_9CORY</name>
<sequence>MSVRRTRLIACALVASCAVTIGACSNNDSGNSADVSVSTTTESAAQFHADAVDPVTAASISDPQDDPGLHLTYEIQDANYNSEGSGSVIYVLVRNNNDVALPIDALGTPTLKVNGQDVAPVESGSLGLDLPLGPHSATNLAFAFNTSYNNLYQATFQIGNVIYNGNIANA</sequence>
<dbReference type="HOGENOM" id="CLU_133136_0_0_11"/>
<dbReference type="PROSITE" id="PS51257">
    <property type="entry name" value="PROKAR_LIPOPROTEIN"/>
    <property type="match status" value="1"/>
</dbReference>
<evidence type="ECO:0000256" key="1">
    <source>
        <dbReference type="SAM" id="SignalP"/>
    </source>
</evidence>
<dbReference type="EMBL" id="CP004353">
    <property type="protein sequence ID" value="AHI23308.1"/>
    <property type="molecule type" value="Genomic_DNA"/>
</dbReference>
<dbReference type="STRING" id="1224164.B843_09615"/>
<protein>
    <recommendedName>
        <fullName evidence="4">Secreted protein</fullName>
    </recommendedName>
</protein>
<accession>W5Y9V0</accession>
<keyword evidence="3" id="KW-1185">Reference proteome</keyword>
<organism evidence="2 3">
    <name type="scientific">Corynebacterium vitaeruminis DSM 20294</name>
    <dbReference type="NCBI Taxonomy" id="1224164"/>
    <lineage>
        <taxon>Bacteria</taxon>
        <taxon>Bacillati</taxon>
        <taxon>Actinomycetota</taxon>
        <taxon>Actinomycetes</taxon>
        <taxon>Mycobacteriales</taxon>
        <taxon>Corynebacteriaceae</taxon>
        <taxon>Corynebacterium</taxon>
    </lineage>
</organism>
<dbReference type="AlphaFoldDB" id="W5Y9V0"/>
<evidence type="ECO:0000313" key="2">
    <source>
        <dbReference type="EMBL" id="AHI23308.1"/>
    </source>
</evidence>
<feature type="signal peptide" evidence="1">
    <location>
        <begin position="1"/>
        <end position="23"/>
    </location>
</feature>
<gene>
    <name evidence="2" type="ORF">B843_09615</name>
</gene>
<reference evidence="2 3" key="1">
    <citation type="submission" date="2013-02" db="EMBL/GenBank/DDBJ databases">
        <title>The complete genome sequence of Corynebacterium vitaeruminis DSM 20294.</title>
        <authorList>
            <person name="Ruckert C."/>
            <person name="Albersmeier A."/>
            <person name="Kalinowski J."/>
        </authorList>
    </citation>
    <scope>NUCLEOTIDE SEQUENCE [LARGE SCALE GENOMIC DNA]</scope>
    <source>
        <strain evidence="3">ATCC 10234</strain>
    </source>
</reference>
<evidence type="ECO:0008006" key="4">
    <source>
        <dbReference type="Google" id="ProtNLM"/>
    </source>
</evidence>